<dbReference type="Proteomes" id="UP001175271">
    <property type="component" value="Unassembled WGS sequence"/>
</dbReference>
<dbReference type="AlphaFoldDB" id="A0AA39GUU9"/>
<dbReference type="EMBL" id="JAUCMV010000005">
    <property type="protein sequence ID" value="KAK0393983.1"/>
    <property type="molecule type" value="Genomic_DNA"/>
</dbReference>
<organism evidence="2 3">
    <name type="scientific">Steinernema hermaphroditum</name>
    <dbReference type="NCBI Taxonomy" id="289476"/>
    <lineage>
        <taxon>Eukaryota</taxon>
        <taxon>Metazoa</taxon>
        <taxon>Ecdysozoa</taxon>
        <taxon>Nematoda</taxon>
        <taxon>Chromadorea</taxon>
        <taxon>Rhabditida</taxon>
        <taxon>Tylenchina</taxon>
        <taxon>Panagrolaimomorpha</taxon>
        <taxon>Strongyloidoidea</taxon>
        <taxon>Steinernematidae</taxon>
        <taxon>Steinernema</taxon>
    </lineage>
</organism>
<evidence type="ECO:0000313" key="3">
    <source>
        <dbReference type="Proteomes" id="UP001175271"/>
    </source>
</evidence>
<protein>
    <submittedName>
        <fullName evidence="2">Uncharacterized protein</fullName>
    </submittedName>
</protein>
<evidence type="ECO:0000256" key="1">
    <source>
        <dbReference type="SAM" id="Phobius"/>
    </source>
</evidence>
<reference evidence="2" key="1">
    <citation type="submission" date="2023-06" db="EMBL/GenBank/DDBJ databases">
        <title>Genomic analysis of the entomopathogenic nematode Steinernema hermaphroditum.</title>
        <authorList>
            <person name="Schwarz E.M."/>
            <person name="Heppert J.K."/>
            <person name="Baniya A."/>
            <person name="Schwartz H.T."/>
            <person name="Tan C.-H."/>
            <person name="Antoshechkin I."/>
            <person name="Sternberg P.W."/>
            <person name="Goodrich-Blair H."/>
            <person name="Dillman A.R."/>
        </authorList>
    </citation>
    <scope>NUCLEOTIDE SEQUENCE</scope>
    <source>
        <strain evidence="2">PS9179</strain>
        <tissue evidence="2">Whole animal</tissue>
    </source>
</reference>
<keyword evidence="3" id="KW-1185">Reference proteome</keyword>
<gene>
    <name evidence="2" type="ORF">QR680_000506</name>
</gene>
<evidence type="ECO:0000313" key="2">
    <source>
        <dbReference type="EMBL" id="KAK0393983.1"/>
    </source>
</evidence>
<feature type="transmembrane region" description="Helical" evidence="1">
    <location>
        <begin position="30"/>
        <end position="49"/>
    </location>
</feature>
<name>A0AA39GUU9_9BILA</name>
<keyword evidence="1" id="KW-1133">Transmembrane helix</keyword>
<sequence length="109" mass="12416">MSASNTSEPLSFFNTGEIPVHHEDHAKTLAYGYLIFALLVLAAAAVFILRKLPNRKPRQRRQRTGLPVFSVAVYRKKKYATVPDVLRQPPQKMELPVVIENRHTEDCCL</sequence>
<proteinExistence type="predicted"/>
<accession>A0AA39GUU9</accession>
<comment type="caution">
    <text evidence="2">The sequence shown here is derived from an EMBL/GenBank/DDBJ whole genome shotgun (WGS) entry which is preliminary data.</text>
</comment>
<keyword evidence="1" id="KW-0472">Membrane</keyword>
<keyword evidence="1" id="KW-0812">Transmembrane</keyword>